<dbReference type="OMA" id="CNTATEM"/>
<sequence length="86" mass="9722">MKAVLVANDLMEIVDGTKVEPEAVAERDAWKKSNAKAMFIISTSLEESQLETLITCNTATEMWAKLRSVHEQTSETNKLILTQRFH</sequence>
<accession>E9J6Y7</accession>
<name>E9J6Y7_SOLIN</name>
<organism>
    <name type="scientific">Solenopsis invicta</name>
    <name type="common">Red imported fire ant</name>
    <name type="synonym">Solenopsis wagneri</name>
    <dbReference type="NCBI Taxonomy" id="13686"/>
    <lineage>
        <taxon>Eukaryota</taxon>
        <taxon>Metazoa</taxon>
        <taxon>Ecdysozoa</taxon>
        <taxon>Arthropoda</taxon>
        <taxon>Hexapoda</taxon>
        <taxon>Insecta</taxon>
        <taxon>Pterygota</taxon>
        <taxon>Neoptera</taxon>
        <taxon>Endopterygota</taxon>
        <taxon>Hymenoptera</taxon>
        <taxon>Apocrita</taxon>
        <taxon>Aculeata</taxon>
        <taxon>Formicoidea</taxon>
        <taxon>Formicidae</taxon>
        <taxon>Myrmicinae</taxon>
        <taxon>Solenopsis</taxon>
    </lineage>
</organism>
<evidence type="ECO:0008006" key="2">
    <source>
        <dbReference type="Google" id="ProtNLM"/>
    </source>
</evidence>
<reference evidence="1" key="1">
    <citation type="journal article" date="2011" name="Proc. Natl. Acad. Sci. U.S.A.">
        <title>The genome of the fire ant Solenopsis invicta.</title>
        <authorList>
            <person name="Wurm Y."/>
            <person name="Wang J."/>
            <person name="Riba-Grognuz O."/>
            <person name="Corona M."/>
            <person name="Nygaard S."/>
            <person name="Hunt B.G."/>
            <person name="Ingram K.K."/>
            <person name="Falquet L."/>
            <person name="Nipitwattanaphon M."/>
            <person name="Gotzek D."/>
            <person name="Dijkstra M.B."/>
            <person name="Oettler J."/>
            <person name="Comtesse F."/>
            <person name="Shih C.J."/>
            <person name="Wu W.J."/>
            <person name="Yang C.C."/>
            <person name="Thomas J."/>
            <person name="Beaudoing E."/>
            <person name="Pradervand S."/>
            <person name="Flegel V."/>
            <person name="Cook E.D."/>
            <person name="Fabbretti R."/>
            <person name="Stockinger H."/>
            <person name="Long L."/>
            <person name="Farmerie W.G."/>
            <person name="Oakey J."/>
            <person name="Boomsma J.J."/>
            <person name="Pamilo P."/>
            <person name="Yi S.V."/>
            <person name="Heinze J."/>
            <person name="Goodisman M.A."/>
            <person name="Farinelli L."/>
            <person name="Harshman K."/>
            <person name="Hulo N."/>
            <person name="Cerutti L."/>
            <person name="Xenarios I."/>
            <person name="Shoemaker D."/>
            <person name="Keller L."/>
        </authorList>
    </citation>
    <scope>NUCLEOTIDE SEQUENCE [LARGE SCALE GENOMIC DNA]</scope>
</reference>
<dbReference type="EMBL" id="GL768406">
    <property type="protein sequence ID" value="EFZ11414.1"/>
    <property type="molecule type" value="Genomic_DNA"/>
</dbReference>
<dbReference type="HOGENOM" id="CLU_021137_4_2_1"/>
<protein>
    <recommendedName>
        <fullName evidence="2">Retrovirus-related Pol polyprotein from transposon TNT 1-94</fullName>
    </recommendedName>
</protein>
<feature type="non-terminal residue" evidence="1">
    <location>
        <position position="86"/>
    </location>
</feature>
<gene>
    <name evidence="1" type="ORF">SINV_02569</name>
</gene>
<dbReference type="Pfam" id="PF14223">
    <property type="entry name" value="Retrotran_gag_2"/>
    <property type="match status" value="1"/>
</dbReference>
<dbReference type="AlphaFoldDB" id="E9J6Y7"/>
<evidence type="ECO:0000313" key="1">
    <source>
        <dbReference type="EMBL" id="EFZ11414.1"/>
    </source>
</evidence>
<proteinExistence type="predicted"/>